<keyword evidence="3" id="KW-1185">Reference proteome</keyword>
<comment type="caution">
    <text evidence="2">The sequence shown here is derived from an EMBL/GenBank/DDBJ whole genome shotgun (WGS) entry which is preliminary data.</text>
</comment>
<gene>
    <name evidence="2" type="ORF">ACJMK2_008572</name>
</gene>
<dbReference type="PRINTS" id="PR01217">
    <property type="entry name" value="PRICHEXTENSN"/>
</dbReference>
<feature type="region of interest" description="Disordered" evidence="1">
    <location>
        <begin position="15"/>
        <end position="60"/>
    </location>
</feature>
<evidence type="ECO:0000256" key="1">
    <source>
        <dbReference type="SAM" id="MobiDB-lite"/>
    </source>
</evidence>
<reference evidence="2 3" key="1">
    <citation type="submission" date="2024-11" db="EMBL/GenBank/DDBJ databases">
        <title>Chromosome-level genome assembly of the freshwater bivalve Anodonta woodiana.</title>
        <authorList>
            <person name="Chen X."/>
        </authorList>
    </citation>
    <scope>NUCLEOTIDE SEQUENCE [LARGE SCALE GENOMIC DNA]</scope>
    <source>
        <strain evidence="2">MN2024</strain>
        <tissue evidence="2">Gills</tissue>
    </source>
</reference>
<evidence type="ECO:0000313" key="2">
    <source>
        <dbReference type="EMBL" id="KAL3862616.1"/>
    </source>
</evidence>
<organism evidence="2 3">
    <name type="scientific">Sinanodonta woodiana</name>
    <name type="common">Chinese pond mussel</name>
    <name type="synonym">Anodonta woodiana</name>
    <dbReference type="NCBI Taxonomy" id="1069815"/>
    <lineage>
        <taxon>Eukaryota</taxon>
        <taxon>Metazoa</taxon>
        <taxon>Spiralia</taxon>
        <taxon>Lophotrochozoa</taxon>
        <taxon>Mollusca</taxon>
        <taxon>Bivalvia</taxon>
        <taxon>Autobranchia</taxon>
        <taxon>Heteroconchia</taxon>
        <taxon>Palaeoheterodonta</taxon>
        <taxon>Unionida</taxon>
        <taxon>Unionoidea</taxon>
        <taxon>Unionidae</taxon>
        <taxon>Unioninae</taxon>
        <taxon>Sinanodonta</taxon>
    </lineage>
</organism>
<dbReference type="Proteomes" id="UP001634394">
    <property type="component" value="Unassembled WGS sequence"/>
</dbReference>
<feature type="compositionally biased region" description="Pro residues" evidence="1">
    <location>
        <begin position="15"/>
        <end position="56"/>
    </location>
</feature>
<proteinExistence type="predicted"/>
<sequence length="75" mass="8045">PVCHWKGKLLNVLFKPPPPTLPPSPPPPTLPPSPPPTLPPSPPPPTLPPSPPPPPTKSFRALPEKCKREILHCVP</sequence>
<feature type="non-terminal residue" evidence="2">
    <location>
        <position position="1"/>
    </location>
</feature>
<protein>
    <submittedName>
        <fullName evidence="2">Uncharacterized protein</fullName>
    </submittedName>
</protein>
<accession>A0ABD3VNB9</accession>
<dbReference type="EMBL" id="JBJQND010000011">
    <property type="protein sequence ID" value="KAL3862616.1"/>
    <property type="molecule type" value="Genomic_DNA"/>
</dbReference>
<evidence type="ECO:0000313" key="3">
    <source>
        <dbReference type="Proteomes" id="UP001634394"/>
    </source>
</evidence>
<dbReference type="AlphaFoldDB" id="A0ABD3VNB9"/>
<name>A0ABD3VNB9_SINWO</name>